<keyword evidence="3" id="KW-0804">Transcription</keyword>
<dbReference type="InterPro" id="IPR054156">
    <property type="entry name" value="YxaF_TetR_C"/>
</dbReference>
<gene>
    <name evidence="6" type="primary">yxaF_2</name>
    <name evidence="6" type="ORF">RL72_02954</name>
</gene>
<dbReference type="PATRIC" id="fig|582680.7.peg.3011"/>
<evidence type="ECO:0000313" key="7">
    <source>
        <dbReference type="Proteomes" id="UP000033448"/>
    </source>
</evidence>
<dbReference type="SUPFAM" id="SSF46689">
    <property type="entry name" value="Homeodomain-like"/>
    <property type="match status" value="1"/>
</dbReference>
<keyword evidence="7" id="KW-1185">Reference proteome</keyword>
<keyword evidence="1" id="KW-0805">Transcription regulation</keyword>
<keyword evidence="2 4" id="KW-0238">DNA-binding</keyword>
<dbReference type="PROSITE" id="PS50977">
    <property type="entry name" value="HTH_TETR_2"/>
    <property type="match status" value="1"/>
</dbReference>
<evidence type="ECO:0000259" key="5">
    <source>
        <dbReference type="PROSITE" id="PS50977"/>
    </source>
</evidence>
<dbReference type="RefSeq" id="WP_045251593.1">
    <property type="nucleotide sequence ID" value="NZ_CP099706.1"/>
</dbReference>
<dbReference type="Pfam" id="PF00440">
    <property type="entry name" value="TetR_N"/>
    <property type="match status" value="1"/>
</dbReference>
<evidence type="ECO:0000256" key="1">
    <source>
        <dbReference type="ARBA" id="ARBA00023015"/>
    </source>
</evidence>
<evidence type="ECO:0000256" key="4">
    <source>
        <dbReference type="PROSITE-ProRule" id="PRU00335"/>
    </source>
</evidence>
<dbReference type="PANTHER" id="PTHR47506:SF3">
    <property type="entry name" value="HTH-TYPE TRANSCRIPTIONAL REGULATOR LMRA"/>
    <property type="match status" value="1"/>
</dbReference>
<dbReference type="EMBL" id="JYIT01000083">
    <property type="protein sequence ID" value="KJL19908.1"/>
    <property type="molecule type" value="Genomic_DNA"/>
</dbReference>
<feature type="DNA-binding region" description="H-T-H motif" evidence="4">
    <location>
        <begin position="26"/>
        <end position="45"/>
    </location>
</feature>
<dbReference type="PRINTS" id="PR00455">
    <property type="entry name" value="HTHTETR"/>
</dbReference>
<protein>
    <submittedName>
        <fullName evidence="6">Putative HTH-type transcriptional regulator YxaF</fullName>
    </submittedName>
</protein>
<dbReference type="InterPro" id="IPR009057">
    <property type="entry name" value="Homeodomain-like_sf"/>
</dbReference>
<dbReference type="OrthoDB" id="4567939at2"/>
<dbReference type="PANTHER" id="PTHR47506">
    <property type="entry name" value="TRANSCRIPTIONAL REGULATORY PROTEIN"/>
    <property type="match status" value="1"/>
</dbReference>
<dbReference type="SUPFAM" id="SSF48498">
    <property type="entry name" value="Tetracyclin repressor-like, C-terminal domain"/>
    <property type="match status" value="1"/>
</dbReference>
<accession>A0A0F0KGB9</accession>
<dbReference type="InterPro" id="IPR036271">
    <property type="entry name" value="Tet_transcr_reg_TetR-rel_C_sf"/>
</dbReference>
<name>A0A0F0KGB9_9MICO</name>
<dbReference type="AlphaFoldDB" id="A0A0F0KGB9"/>
<feature type="domain" description="HTH tetR-type" evidence="5">
    <location>
        <begin position="3"/>
        <end position="63"/>
    </location>
</feature>
<evidence type="ECO:0000256" key="3">
    <source>
        <dbReference type="ARBA" id="ARBA00023163"/>
    </source>
</evidence>
<dbReference type="Pfam" id="PF21993">
    <property type="entry name" value="TetR_C_13_2"/>
    <property type="match status" value="1"/>
</dbReference>
<evidence type="ECO:0000256" key="2">
    <source>
        <dbReference type="ARBA" id="ARBA00023125"/>
    </source>
</evidence>
<organism evidence="6 7">
    <name type="scientific">Microbacterium azadirachtae</name>
    <dbReference type="NCBI Taxonomy" id="582680"/>
    <lineage>
        <taxon>Bacteria</taxon>
        <taxon>Bacillati</taxon>
        <taxon>Actinomycetota</taxon>
        <taxon>Actinomycetes</taxon>
        <taxon>Micrococcales</taxon>
        <taxon>Microbacteriaceae</taxon>
        <taxon>Microbacterium</taxon>
    </lineage>
</organism>
<dbReference type="Gene3D" id="1.10.357.10">
    <property type="entry name" value="Tetracycline Repressor, domain 2"/>
    <property type="match status" value="1"/>
</dbReference>
<proteinExistence type="predicted"/>
<dbReference type="Proteomes" id="UP000033448">
    <property type="component" value="Unassembled WGS sequence"/>
</dbReference>
<reference evidence="6 7" key="1">
    <citation type="submission" date="2015-02" db="EMBL/GenBank/DDBJ databases">
        <title>Draft genome sequences of ten Microbacterium spp. with emphasis on heavy metal contaminated environments.</title>
        <authorList>
            <person name="Corretto E."/>
        </authorList>
    </citation>
    <scope>NUCLEOTIDE SEQUENCE [LARGE SCALE GENOMIC DNA]</scope>
    <source>
        <strain evidence="6 7">DSM 23848</strain>
    </source>
</reference>
<comment type="caution">
    <text evidence="6">The sequence shown here is derived from an EMBL/GenBank/DDBJ whole genome shotgun (WGS) entry which is preliminary data.</text>
</comment>
<evidence type="ECO:0000313" key="6">
    <source>
        <dbReference type="EMBL" id="KJL19908.1"/>
    </source>
</evidence>
<sequence length="182" mass="19176">MATDARAAMIDAAIRILAEDGYQAASFTEVIARSGAPRGSIYHHFPGGKDELVAAALDVQSARTFERLEQLTGQDPVTVVRAFTDGWRRGLELTDFAVGCSLLAVSTSTGEGELRAKAGGLFRDWRGLLARLFVAGGMDPARAQGFAAQVLAATEGAVAISRAERSFESFDLVTAQLRGAAG</sequence>
<dbReference type="GO" id="GO:0003677">
    <property type="term" value="F:DNA binding"/>
    <property type="evidence" value="ECO:0007669"/>
    <property type="project" value="UniProtKB-UniRule"/>
</dbReference>
<dbReference type="InterPro" id="IPR001647">
    <property type="entry name" value="HTH_TetR"/>
</dbReference>